<proteinExistence type="predicted"/>
<organism evidence="1">
    <name type="scientific">Cyprideis torosa</name>
    <dbReference type="NCBI Taxonomy" id="163714"/>
    <lineage>
        <taxon>Eukaryota</taxon>
        <taxon>Metazoa</taxon>
        <taxon>Ecdysozoa</taxon>
        <taxon>Arthropoda</taxon>
        <taxon>Crustacea</taxon>
        <taxon>Oligostraca</taxon>
        <taxon>Ostracoda</taxon>
        <taxon>Podocopa</taxon>
        <taxon>Podocopida</taxon>
        <taxon>Cytherocopina</taxon>
        <taxon>Cytheroidea</taxon>
        <taxon>Cytherideidae</taxon>
        <taxon>Cyprideis</taxon>
    </lineage>
</organism>
<gene>
    <name evidence="1" type="ORF">CTOB1V02_LOCUS130</name>
</gene>
<dbReference type="EMBL" id="OB660028">
    <property type="protein sequence ID" value="CAD7222113.1"/>
    <property type="molecule type" value="Genomic_DNA"/>
</dbReference>
<protein>
    <submittedName>
        <fullName evidence="1">Uncharacterized protein</fullName>
    </submittedName>
</protein>
<name>A0A7R8W0Q0_9CRUS</name>
<evidence type="ECO:0000313" key="1">
    <source>
        <dbReference type="EMBL" id="CAD7222113.1"/>
    </source>
</evidence>
<dbReference type="AlphaFoldDB" id="A0A7R8W0Q0"/>
<reference evidence="1" key="1">
    <citation type="submission" date="2020-11" db="EMBL/GenBank/DDBJ databases">
        <authorList>
            <person name="Tran Van P."/>
        </authorList>
    </citation>
    <scope>NUCLEOTIDE SEQUENCE</scope>
</reference>
<sequence>MQCMHSYPSASRLRLRYKTQVILANIPKRKIGYGPRKAWWRSRQLLNQLLWDLISNHKTRT</sequence>
<accession>A0A7R8W0Q0</accession>